<evidence type="ECO:0000256" key="1">
    <source>
        <dbReference type="SAM" id="MobiDB-lite"/>
    </source>
</evidence>
<feature type="compositionally biased region" description="Polar residues" evidence="1">
    <location>
        <begin position="49"/>
        <end position="66"/>
    </location>
</feature>
<evidence type="ECO:0000313" key="2">
    <source>
        <dbReference type="EMBL" id="GAA0310109.1"/>
    </source>
</evidence>
<evidence type="ECO:0000313" key="3">
    <source>
        <dbReference type="Proteomes" id="UP001501787"/>
    </source>
</evidence>
<keyword evidence="3" id="KW-1185">Reference proteome</keyword>
<gene>
    <name evidence="2" type="ORF">GCM10009129_04180</name>
</gene>
<feature type="compositionally biased region" description="Low complexity" evidence="1">
    <location>
        <begin position="79"/>
        <end position="97"/>
    </location>
</feature>
<protein>
    <submittedName>
        <fullName evidence="2">Uncharacterized protein</fullName>
    </submittedName>
</protein>
<organism evidence="2 3">
    <name type="scientific">Psychrobacter aestuarii</name>
    <dbReference type="NCBI Taxonomy" id="556327"/>
    <lineage>
        <taxon>Bacteria</taxon>
        <taxon>Pseudomonadati</taxon>
        <taxon>Pseudomonadota</taxon>
        <taxon>Gammaproteobacteria</taxon>
        <taxon>Moraxellales</taxon>
        <taxon>Moraxellaceae</taxon>
        <taxon>Psychrobacter</taxon>
    </lineage>
</organism>
<reference evidence="3" key="1">
    <citation type="journal article" date="2019" name="Int. J. Syst. Evol. Microbiol.">
        <title>The Global Catalogue of Microorganisms (GCM) 10K type strain sequencing project: providing services to taxonomists for standard genome sequencing and annotation.</title>
        <authorList>
            <consortium name="The Broad Institute Genomics Platform"/>
            <consortium name="The Broad Institute Genome Sequencing Center for Infectious Disease"/>
            <person name="Wu L."/>
            <person name="Ma J."/>
        </authorList>
    </citation>
    <scope>NUCLEOTIDE SEQUENCE [LARGE SCALE GENOMIC DNA]</scope>
    <source>
        <strain evidence="3">JCM 16343</strain>
    </source>
</reference>
<name>A0ABP3FBH5_9GAMM</name>
<dbReference type="Proteomes" id="UP001501787">
    <property type="component" value="Unassembled WGS sequence"/>
</dbReference>
<sequence>MLTTPSPLWQRTLLLVGMTSVLLMGCNKPAEPDPQATAAPDNTAVPAETNANTAPVDTAPTQTSPQTTNAPAPDPMPPADNTAPPAEAEAPPDVSAATPTESLAGAQITDMRYQSPTGADIGVTFITSASGVLSARLTMPNQPAMTLDAPEGQGNNPTYRSADGRVQLVSHGGGSSIDVIVDNSVTSYDAVSADAKIVTQS</sequence>
<comment type="caution">
    <text evidence="2">The sequence shown here is derived from an EMBL/GenBank/DDBJ whole genome shotgun (WGS) entry which is preliminary data.</text>
</comment>
<proteinExistence type="predicted"/>
<accession>A0ABP3FBH5</accession>
<dbReference type="RefSeq" id="WP_201504058.1">
    <property type="nucleotide sequence ID" value="NZ_BAAAFR010000001.1"/>
</dbReference>
<dbReference type="EMBL" id="BAAAFR010000001">
    <property type="protein sequence ID" value="GAA0310109.1"/>
    <property type="molecule type" value="Genomic_DNA"/>
</dbReference>
<feature type="region of interest" description="Disordered" evidence="1">
    <location>
        <begin position="32"/>
        <end position="97"/>
    </location>
</feature>